<feature type="transmembrane region" description="Helical" evidence="7">
    <location>
        <begin position="80"/>
        <end position="103"/>
    </location>
</feature>
<feature type="domain" description="Cation efflux protein cytoplasmic" evidence="9">
    <location>
        <begin position="209"/>
        <end position="285"/>
    </location>
</feature>
<feature type="transmembrane region" description="Helical" evidence="7">
    <location>
        <begin position="156"/>
        <end position="174"/>
    </location>
</feature>
<evidence type="ECO:0000256" key="7">
    <source>
        <dbReference type="SAM" id="Phobius"/>
    </source>
</evidence>
<feature type="compositionally biased region" description="Basic and acidic residues" evidence="6">
    <location>
        <begin position="291"/>
        <end position="307"/>
    </location>
</feature>
<dbReference type="PANTHER" id="PTHR43840:SF15">
    <property type="entry name" value="MITOCHONDRIAL METAL TRANSPORTER 1-RELATED"/>
    <property type="match status" value="1"/>
</dbReference>
<dbReference type="InterPro" id="IPR050291">
    <property type="entry name" value="CDF_Transporter"/>
</dbReference>
<feature type="transmembrane region" description="Helical" evidence="7">
    <location>
        <begin position="42"/>
        <end position="60"/>
    </location>
</feature>
<comment type="subcellular location">
    <subcellularLocation>
        <location evidence="1">Membrane</location>
        <topology evidence="1">Multi-pass membrane protein</topology>
    </subcellularLocation>
</comment>
<evidence type="ECO:0000256" key="6">
    <source>
        <dbReference type="SAM" id="MobiDB-lite"/>
    </source>
</evidence>
<dbReference type="SUPFAM" id="SSF160240">
    <property type="entry name" value="Cation efflux protein cytoplasmic domain-like"/>
    <property type="match status" value="1"/>
</dbReference>
<proteinExistence type="predicted"/>
<protein>
    <submittedName>
        <fullName evidence="10">Cation diffusion facilitator family transporter</fullName>
    </submittedName>
</protein>
<gene>
    <name evidence="10" type="ORF">C447_03791</name>
</gene>
<feature type="region of interest" description="Disordered" evidence="6">
    <location>
        <begin position="291"/>
        <end position="321"/>
    </location>
</feature>
<evidence type="ECO:0000256" key="3">
    <source>
        <dbReference type="ARBA" id="ARBA00022692"/>
    </source>
</evidence>
<evidence type="ECO:0000313" key="10">
    <source>
        <dbReference type="EMBL" id="EMA40610.1"/>
    </source>
</evidence>
<dbReference type="OrthoDB" id="8907at2157"/>
<dbReference type="EMBL" id="AOMB01000010">
    <property type="protein sequence ID" value="EMA40610.1"/>
    <property type="molecule type" value="Genomic_DNA"/>
</dbReference>
<dbReference type="Pfam" id="PF16916">
    <property type="entry name" value="ZT_dimer"/>
    <property type="match status" value="1"/>
</dbReference>
<dbReference type="PANTHER" id="PTHR43840">
    <property type="entry name" value="MITOCHONDRIAL METAL TRANSPORTER 1-RELATED"/>
    <property type="match status" value="1"/>
</dbReference>
<dbReference type="InterPro" id="IPR036837">
    <property type="entry name" value="Cation_efflux_CTD_sf"/>
</dbReference>
<dbReference type="GO" id="GO:0008324">
    <property type="term" value="F:monoatomic cation transmembrane transporter activity"/>
    <property type="evidence" value="ECO:0007669"/>
    <property type="project" value="InterPro"/>
</dbReference>
<keyword evidence="2" id="KW-0813">Transport</keyword>
<organism evidence="10 11">
    <name type="scientific">Halococcus hamelinensis 100A6</name>
    <dbReference type="NCBI Taxonomy" id="1132509"/>
    <lineage>
        <taxon>Archaea</taxon>
        <taxon>Methanobacteriati</taxon>
        <taxon>Methanobacteriota</taxon>
        <taxon>Stenosarchaea group</taxon>
        <taxon>Halobacteria</taxon>
        <taxon>Halobacteriales</taxon>
        <taxon>Halococcaceae</taxon>
        <taxon>Halococcus</taxon>
    </lineage>
</organism>
<evidence type="ECO:0000313" key="11">
    <source>
        <dbReference type="Proteomes" id="UP000011566"/>
    </source>
</evidence>
<accession>M0M888</accession>
<dbReference type="Gene3D" id="1.20.1510.10">
    <property type="entry name" value="Cation efflux protein transmembrane domain"/>
    <property type="match status" value="1"/>
</dbReference>
<evidence type="ECO:0000256" key="4">
    <source>
        <dbReference type="ARBA" id="ARBA00022989"/>
    </source>
</evidence>
<dbReference type="Proteomes" id="UP000011566">
    <property type="component" value="Unassembled WGS sequence"/>
</dbReference>
<dbReference type="eggNOG" id="arCOG01474">
    <property type="taxonomic scope" value="Archaea"/>
</dbReference>
<dbReference type="Gene3D" id="3.30.70.1350">
    <property type="entry name" value="Cation efflux protein, cytoplasmic domain"/>
    <property type="match status" value="1"/>
</dbReference>
<keyword evidence="11" id="KW-1185">Reference proteome</keyword>
<keyword evidence="5 7" id="KW-0472">Membrane</keyword>
<sequence length="321" mass="33545">MERAAAVRRIGLVVLGANVVLAAAKGWVWLDTGSLAVGSEAVNSLIDAAYATVVLAGLYLTTQPPDSQHPHGHERIEPFVALAIALAIFLTGGTILWDSVTAIVSGAATATESPAALVVLAAAAAVKFGLYRYCLAAGRTHDSPALTATALDNRNDILTASAAFVGVLGARFGFPILDPLAAAVVSVGILFTGVEVVRDNVPYLIGGAPSDELQSTIIRRALAHPDVEGAHDVIAHYVGPEIDVSLHIEVEGDRTLSEAHDIESAVVASIRTLDAVDDVFVHVDPKELGEWKADPETDRLVHGRDTRPTNGDDPAADGVRE</sequence>
<dbReference type="RefSeq" id="WP_007691088.1">
    <property type="nucleotide sequence ID" value="NZ_AJRK01000025.1"/>
</dbReference>
<evidence type="ECO:0000256" key="2">
    <source>
        <dbReference type="ARBA" id="ARBA00022448"/>
    </source>
</evidence>
<dbReference type="InterPro" id="IPR027470">
    <property type="entry name" value="Cation_efflux_CTD"/>
</dbReference>
<dbReference type="PATRIC" id="fig|1132509.6.peg.883"/>
<name>M0M888_9EURY</name>
<dbReference type="InterPro" id="IPR058533">
    <property type="entry name" value="Cation_efflux_TM"/>
</dbReference>
<dbReference type="InterPro" id="IPR002524">
    <property type="entry name" value="Cation_efflux"/>
</dbReference>
<evidence type="ECO:0000259" key="9">
    <source>
        <dbReference type="Pfam" id="PF16916"/>
    </source>
</evidence>
<feature type="transmembrane region" description="Helical" evidence="7">
    <location>
        <begin position="12"/>
        <end position="30"/>
    </location>
</feature>
<keyword evidence="4 7" id="KW-1133">Transmembrane helix</keyword>
<keyword evidence="3 7" id="KW-0812">Transmembrane</keyword>
<dbReference type="NCBIfam" id="TIGR01297">
    <property type="entry name" value="CDF"/>
    <property type="match status" value="1"/>
</dbReference>
<dbReference type="Pfam" id="PF01545">
    <property type="entry name" value="Cation_efflux"/>
    <property type="match status" value="1"/>
</dbReference>
<dbReference type="AlphaFoldDB" id="M0M888"/>
<reference evidence="10 11" key="1">
    <citation type="journal article" date="2014" name="PLoS Genet.">
        <title>Phylogenetically driven sequencing of extremely halophilic archaea reveals strategies for static and dynamic osmo-response.</title>
        <authorList>
            <person name="Becker E.A."/>
            <person name="Seitzer P.M."/>
            <person name="Tritt A."/>
            <person name="Larsen D."/>
            <person name="Krusor M."/>
            <person name="Yao A.I."/>
            <person name="Wu D."/>
            <person name="Madern D."/>
            <person name="Eisen J.A."/>
            <person name="Darling A.E."/>
            <person name="Facciotti M.T."/>
        </authorList>
    </citation>
    <scope>NUCLEOTIDE SEQUENCE [LARGE SCALE GENOMIC DNA]</scope>
    <source>
        <strain evidence="10 11">100A6</strain>
    </source>
</reference>
<evidence type="ECO:0000259" key="8">
    <source>
        <dbReference type="Pfam" id="PF01545"/>
    </source>
</evidence>
<dbReference type="SUPFAM" id="SSF161111">
    <property type="entry name" value="Cation efflux protein transmembrane domain-like"/>
    <property type="match status" value="1"/>
</dbReference>
<feature type="domain" description="Cation efflux protein transmembrane" evidence="8">
    <location>
        <begin position="13"/>
        <end position="205"/>
    </location>
</feature>
<dbReference type="InterPro" id="IPR027469">
    <property type="entry name" value="Cation_efflux_TMD_sf"/>
</dbReference>
<dbReference type="GO" id="GO:0016020">
    <property type="term" value="C:membrane"/>
    <property type="evidence" value="ECO:0007669"/>
    <property type="project" value="UniProtKB-SubCell"/>
</dbReference>
<feature type="transmembrane region" description="Helical" evidence="7">
    <location>
        <begin position="115"/>
        <end position="135"/>
    </location>
</feature>
<evidence type="ECO:0000256" key="5">
    <source>
        <dbReference type="ARBA" id="ARBA00023136"/>
    </source>
</evidence>
<comment type="caution">
    <text evidence="10">The sequence shown here is derived from an EMBL/GenBank/DDBJ whole genome shotgun (WGS) entry which is preliminary data.</text>
</comment>
<evidence type="ECO:0000256" key="1">
    <source>
        <dbReference type="ARBA" id="ARBA00004141"/>
    </source>
</evidence>